<dbReference type="AlphaFoldDB" id="F6VZQ1"/>
<feature type="binding site" evidence="10">
    <location>
        <position position="129"/>
    </location>
    <ligand>
        <name>FMN</name>
        <dbReference type="ChEBI" id="CHEBI:58210"/>
    </ligand>
</feature>
<keyword evidence="4 10" id="KW-0288">FMN</keyword>
<dbReference type="PROSITE" id="PS51349">
    <property type="entry name" value="FMN_HYDROXY_ACID_DH_2"/>
    <property type="match status" value="1"/>
</dbReference>
<dbReference type="EC" id="1.1.3.15" evidence="2"/>
<protein>
    <recommendedName>
        <fullName evidence="2">(S)-2-hydroxy-acid oxidase</fullName>
        <ecNumber evidence="2">1.1.3.15</ecNumber>
    </recommendedName>
</protein>
<feature type="binding site" evidence="10">
    <location>
        <position position="257"/>
    </location>
    <ligand>
        <name>FMN</name>
        <dbReference type="ChEBI" id="CHEBI:58210"/>
    </ligand>
</feature>
<dbReference type="PANTHER" id="PTHR10578">
    <property type="entry name" value="S -2-HYDROXY-ACID OXIDASE-RELATED"/>
    <property type="match status" value="1"/>
</dbReference>
<feature type="binding site" evidence="10">
    <location>
        <begin position="290"/>
        <end position="294"/>
    </location>
    <ligand>
        <name>FMN</name>
        <dbReference type="ChEBI" id="CHEBI:58210"/>
    </ligand>
</feature>
<dbReference type="PANTHER" id="PTHR10578:SF107">
    <property type="entry name" value="2-HYDROXYACID OXIDASE 1"/>
    <property type="match status" value="1"/>
</dbReference>
<dbReference type="GO" id="GO:0010181">
    <property type="term" value="F:FMN binding"/>
    <property type="evidence" value="ECO:0007669"/>
    <property type="project" value="InterPro"/>
</dbReference>
<dbReference type="InParanoid" id="F6VZQ1"/>
<accession>F6VZQ1</accession>
<comment type="catalytic activity">
    <reaction evidence="8">
        <text>2-hydroxyoctanoate + O2 = 2-oxooctanoate + H2O2</text>
        <dbReference type="Rhea" id="RHEA:67940"/>
        <dbReference type="ChEBI" id="CHEBI:15379"/>
        <dbReference type="ChEBI" id="CHEBI:16240"/>
        <dbReference type="ChEBI" id="CHEBI:133514"/>
        <dbReference type="ChEBI" id="CHEBI:176689"/>
    </reaction>
    <physiologicalReaction direction="left-to-right" evidence="8">
        <dbReference type="Rhea" id="RHEA:67941"/>
    </physiologicalReaction>
</comment>
<keyword evidence="3 10" id="KW-0285">Flavoprotein</keyword>
<dbReference type="FunCoup" id="F6VZQ1">
    <property type="interactions" value="15"/>
</dbReference>
<evidence type="ECO:0000256" key="7">
    <source>
        <dbReference type="ARBA" id="ARBA00029325"/>
    </source>
</evidence>
<feature type="domain" description="FMN hydroxy acid dehydrogenase" evidence="11">
    <location>
        <begin position="1"/>
        <end position="354"/>
    </location>
</feature>
<evidence type="ECO:0000256" key="3">
    <source>
        <dbReference type="ARBA" id="ARBA00022630"/>
    </source>
</evidence>
<feature type="binding site" evidence="10">
    <location>
        <position position="131"/>
    </location>
    <ligand>
        <name>glyoxylate</name>
        <dbReference type="ChEBI" id="CHEBI:36655"/>
    </ligand>
</feature>
<evidence type="ECO:0000256" key="4">
    <source>
        <dbReference type="ARBA" id="ARBA00022643"/>
    </source>
</evidence>
<dbReference type="GO" id="GO:0005777">
    <property type="term" value="C:peroxisome"/>
    <property type="evidence" value="ECO:0007669"/>
    <property type="project" value="UniProtKB-ARBA"/>
</dbReference>
<dbReference type="STRING" id="7719.ENSCINP00000003109"/>
<dbReference type="Ensembl" id="ENSCINT00000003109.3">
    <property type="protein sequence ID" value="ENSCINP00000003109.3"/>
    <property type="gene ID" value="ENSCING00000001562.3"/>
</dbReference>
<evidence type="ECO:0000256" key="9">
    <source>
        <dbReference type="PIRSR" id="PIRSR000138-1"/>
    </source>
</evidence>
<dbReference type="Pfam" id="PF01070">
    <property type="entry name" value="FMN_dh"/>
    <property type="match status" value="1"/>
</dbReference>
<feature type="binding site" evidence="10">
    <location>
        <position position="25"/>
    </location>
    <ligand>
        <name>glyoxylate</name>
        <dbReference type="ChEBI" id="CHEBI:36655"/>
    </ligand>
</feature>
<feature type="binding site" evidence="10">
    <location>
        <position position="166"/>
    </location>
    <ligand>
        <name>glyoxylate</name>
        <dbReference type="ChEBI" id="CHEBI:36655"/>
    </ligand>
</feature>
<organism evidence="12 13">
    <name type="scientific">Ciona intestinalis</name>
    <name type="common">Transparent sea squirt</name>
    <name type="synonym">Ascidia intestinalis</name>
    <dbReference type="NCBI Taxonomy" id="7719"/>
    <lineage>
        <taxon>Eukaryota</taxon>
        <taxon>Metazoa</taxon>
        <taxon>Chordata</taxon>
        <taxon>Tunicata</taxon>
        <taxon>Ascidiacea</taxon>
        <taxon>Phlebobranchia</taxon>
        <taxon>Cionidae</taxon>
        <taxon>Ciona</taxon>
    </lineage>
</organism>
<evidence type="ECO:0000256" key="6">
    <source>
        <dbReference type="ARBA" id="ARBA00024042"/>
    </source>
</evidence>
<comment type="catalytic activity">
    <reaction evidence="7">
        <text>a (2S)-2-hydroxycarboxylate + O2 = a 2-oxocarboxylate + H2O2</text>
        <dbReference type="Rhea" id="RHEA:16789"/>
        <dbReference type="ChEBI" id="CHEBI:15379"/>
        <dbReference type="ChEBI" id="CHEBI:16240"/>
        <dbReference type="ChEBI" id="CHEBI:35179"/>
        <dbReference type="ChEBI" id="CHEBI:58123"/>
        <dbReference type="EC" id="1.1.3.15"/>
    </reaction>
    <physiologicalReaction direction="left-to-right" evidence="7">
        <dbReference type="Rhea" id="RHEA:16790"/>
    </physiologicalReaction>
</comment>
<evidence type="ECO:0000256" key="1">
    <source>
        <dbReference type="ARBA" id="ARBA00001917"/>
    </source>
</evidence>
<dbReference type="EMBL" id="EAAA01001931">
    <property type="status" value="NOT_ANNOTATED_CDS"/>
    <property type="molecule type" value="Genomic_DNA"/>
</dbReference>
<name>F6VZQ1_CIOIN</name>
<dbReference type="CDD" id="cd02809">
    <property type="entry name" value="alpha_hydroxyacid_oxid_FMN"/>
    <property type="match status" value="1"/>
</dbReference>
<dbReference type="InterPro" id="IPR000262">
    <property type="entry name" value="FMN-dep_DH"/>
</dbReference>
<dbReference type="Gene3D" id="3.20.20.70">
    <property type="entry name" value="Aldolase class I"/>
    <property type="match status" value="1"/>
</dbReference>
<dbReference type="PROSITE" id="PS00557">
    <property type="entry name" value="FMN_HYDROXY_ACID_DH_1"/>
    <property type="match status" value="1"/>
</dbReference>
<feature type="binding site" evidence="10">
    <location>
        <position position="235"/>
    </location>
    <ligand>
        <name>FMN</name>
        <dbReference type="ChEBI" id="CHEBI:58210"/>
    </ligand>
</feature>
<comment type="similarity">
    <text evidence="6">Belongs to the FMN-dependent alpha-hydroxy acid dehydrogenase family.</text>
</comment>
<dbReference type="OMA" id="RIWFRPK"/>
<dbReference type="InterPro" id="IPR008259">
    <property type="entry name" value="FMN_hydac_DH_AS"/>
</dbReference>
<dbReference type="PIRSF" id="PIRSF000138">
    <property type="entry name" value="Al-hdrx_acd_dh"/>
    <property type="match status" value="1"/>
</dbReference>
<dbReference type="Proteomes" id="UP000008144">
    <property type="component" value="Chromosome 4"/>
</dbReference>
<keyword evidence="5" id="KW-0560">Oxidoreductase</keyword>
<sequence length="354" mass="38733">MSAPVSVKDYENSAREKLPKSVWDYYSSGANNEQTLSDNCNAFSRYRLRPHVLNDVSKVNLGSSVLGTPIDFPVCIASTAMNKMAHPTGEIAVVKAAESMKIGYMQSTWATTSVEDITAAAPGAIRWLQLYIYKNREVTKQLVQRAERLGYQGIFLTVDTPILGKRYKDVKNNFSLPSHLSLENFKALDLKELHTVDGENGSGLAQMVAALIDPSLQWSDIAWLKTITSMPIVLKGIITGEMAKRAVKENVAGILVSNHGARQLDGVPATIDALREIVQAVDGKCEVYLDGGVRNGTDVIKAIAFGAKAVFIGRPVLWGLAHNGQEGVRHVLKMLREEFKTALQLMGCTSIEEL</sequence>
<proteinExistence type="inferred from homology"/>
<reference evidence="12" key="2">
    <citation type="journal article" date="2008" name="Genome Biol.">
        <title>Improved genome assembly and evidence-based global gene model set for the chordate Ciona intestinalis: new insight into intron and operon populations.</title>
        <authorList>
            <person name="Satou Y."/>
            <person name="Mineta K."/>
            <person name="Ogasawara M."/>
            <person name="Sasakura Y."/>
            <person name="Shoguchi E."/>
            <person name="Ueno K."/>
            <person name="Yamada L."/>
            <person name="Matsumoto J."/>
            <person name="Wasserscheid J."/>
            <person name="Dewar K."/>
            <person name="Wiley G.B."/>
            <person name="Macmil S.L."/>
            <person name="Roe B.A."/>
            <person name="Zeller R.W."/>
            <person name="Hastings K.E."/>
            <person name="Lemaire P."/>
            <person name="Lindquist E."/>
            <person name="Endo T."/>
            <person name="Hotta K."/>
            <person name="Inaba K."/>
        </authorList>
    </citation>
    <scope>NUCLEOTIDE SEQUENCE [LARGE SCALE GENOMIC DNA]</scope>
    <source>
        <strain evidence="12">wild type</strain>
    </source>
</reference>
<evidence type="ECO:0000256" key="8">
    <source>
        <dbReference type="ARBA" id="ARBA00029327"/>
    </source>
</evidence>
<dbReference type="FunFam" id="3.20.20.70:FF:000056">
    <property type="entry name" value="hydroxyacid oxidase 2"/>
    <property type="match status" value="1"/>
</dbReference>
<evidence type="ECO:0000256" key="2">
    <source>
        <dbReference type="ARBA" id="ARBA00013087"/>
    </source>
</evidence>
<dbReference type="SUPFAM" id="SSF51395">
    <property type="entry name" value="FMN-linked oxidoreductases"/>
    <property type="match status" value="1"/>
</dbReference>
<dbReference type="InterPro" id="IPR037396">
    <property type="entry name" value="FMN_HAD"/>
</dbReference>
<dbReference type="GO" id="GO:0003973">
    <property type="term" value="F:(S)-2-hydroxy-acid oxidase activity"/>
    <property type="evidence" value="ECO:0007669"/>
    <property type="project" value="UniProtKB-EC"/>
</dbReference>
<feature type="active site" description="Proton acceptor" evidence="9">
    <location>
        <position position="259"/>
    </location>
</feature>
<evidence type="ECO:0000256" key="10">
    <source>
        <dbReference type="PIRSR" id="PIRSR000138-2"/>
    </source>
</evidence>
<dbReference type="InterPro" id="IPR012133">
    <property type="entry name" value="Alpha-hydoxy_acid_DH_FMN"/>
</dbReference>
<dbReference type="HOGENOM" id="CLU_020639_6_1_1"/>
<dbReference type="InterPro" id="IPR013785">
    <property type="entry name" value="Aldolase_TIM"/>
</dbReference>
<evidence type="ECO:0000313" key="13">
    <source>
        <dbReference type="Proteomes" id="UP000008144"/>
    </source>
</evidence>
<feature type="binding site" evidence="10">
    <location>
        <position position="259"/>
    </location>
    <ligand>
        <name>glyoxylate</name>
        <dbReference type="ChEBI" id="CHEBI:36655"/>
    </ligand>
</feature>
<reference evidence="12" key="4">
    <citation type="submission" date="2025-09" db="UniProtKB">
        <authorList>
            <consortium name="Ensembl"/>
        </authorList>
    </citation>
    <scope>IDENTIFICATION</scope>
</reference>
<evidence type="ECO:0000259" key="11">
    <source>
        <dbReference type="PROSITE" id="PS51349"/>
    </source>
</evidence>
<reference evidence="13" key="1">
    <citation type="journal article" date="2002" name="Science">
        <title>The draft genome of Ciona intestinalis: insights into chordate and vertebrate origins.</title>
        <authorList>
            <person name="Dehal P."/>
            <person name="Satou Y."/>
            <person name="Campbell R.K."/>
            <person name="Chapman J."/>
            <person name="Degnan B."/>
            <person name="De Tomaso A."/>
            <person name="Davidson B."/>
            <person name="Di Gregorio A."/>
            <person name="Gelpke M."/>
            <person name="Goodstein D.M."/>
            <person name="Harafuji N."/>
            <person name="Hastings K.E."/>
            <person name="Ho I."/>
            <person name="Hotta K."/>
            <person name="Huang W."/>
            <person name="Kawashima T."/>
            <person name="Lemaire P."/>
            <person name="Martinez D."/>
            <person name="Meinertzhagen I.A."/>
            <person name="Necula S."/>
            <person name="Nonaka M."/>
            <person name="Putnam N."/>
            <person name="Rash S."/>
            <person name="Saiga H."/>
            <person name="Satake M."/>
            <person name="Terry A."/>
            <person name="Yamada L."/>
            <person name="Wang H.G."/>
            <person name="Awazu S."/>
            <person name="Azumi K."/>
            <person name="Boore J."/>
            <person name="Branno M."/>
            <person name="Chin-Bow S."/>
            <person name="DeSantis R."/>
            <person name="Doyle S."/>
            <person name="Francino P."/>
            <person name="Keys D.N."/>
            <person name="Haga S."/>
            <person name="Hayashi H."/>
            <person name="Hino K."/>
            <person name="Imai K.S."/>
            <person name="Inaba K."/>
            <person name="Kano S."/>
            <person name="Kobayashi K."/>
            <person name="Kobayashi M."/>
            <person name="Lee B.I."/>
            <person name="Makabe K.W."/>
            <person name="Manohar C."/>
            <person name="Matassi G."/>
            <person name="Medina M."/>
            <person name="Mochizuki Y."/>
            <person name="Mount S."/>
            <person name="Morishita T."/>
            <person name="Miura S."/>
            <person name="Nakayama A."/>
            <person name="Nishizaka S."/>
            <person name="Nomoto H."/>
            <person name="Ohta F."/>
            <person name="Oishi K."/>
            <person name="Rigoutsos I."/>
            <person name="Sano M."/>
            <person name="Sasaki A."/>
            <person name="Sasakura Y."/>
            <person name="Shoguchi E."/>
            <person name="Shin-i T."/>
            <person name="Spagnuolo A."/>
            <person name="Stainier D."/>
            <person name="Suzuki M.M."/>
            <person name="Tassy O."/>
            <person name="Takatori N."/>
            <person name="Tokuoka M."/>
            <person name="Yagi K."/>
            <person name="Yoshizaki F."/>
            <person name="Wada S."/>
            <person name="Zhang C."/>
            <person name="Hyatt P.D."/>
            <person name="Larimer F."/>
            <person name="Detter C."/>
            <person name="Doggett N."/>
            <person name="Glavina T."/>
            <person name="Hawkins T."/>
            <person name="Richardson P."/>
            <person name="Lucas S."/>
            <person name="Kohara Y."/>
            <person name="Levine M."/>
            <person name="Satoh N."/>
            <person name="Rokhsar D.S."/>
        </authorList>
    </citation>
    <scope>NUCLEOTIDE SEQUENCE [LARGE SCALE GENOMIC DNA]</scope>
</reference>
<feature type="binding site" evidence="10">
    <location>
        <position position="262"/>
    </location>
    <ligand>
        <name>glyoxylate</name>
        <dbReference type="ChEBI" id="CHEBI:36655"/>
    </ligand>
</feature>
<comment type="cofactor">
    <cofactor evidence="1">
        <name>FMN</name>
        <dbReference type="ChEBI" id="CHEBI:58210"/>
    </cofactor>
</comment>
<evidence type="ECO:0000256" key="5">
    <source>
        <dbReference type="ARBA" id="ARBA00023002"/>
    </source>
</evidence>
<dbReference type="GeneTree" id="ENSGT00390000018717"/>
<feature type="binding site" evidence="10">
    <location>
        <position position="157"/>
    </location>
    <ligand>
        <name>FMN</name>
        <dbReference type="ChEBI" id="CHEBI:58210"/>
    </ligand>
</feature>
<feature type="binding site" evidence="10">
    <location>
        <begin position="313"/>
        <end position="314"/>
    </location>
    <ligand>
        <name>FMN</name>
        <dbReference type="ChEBI" id="CHEBI:58210"/>
    </ligand>
</feature>
<evidence type="ECO:0000313" key="12">
    <source>
        <dbReference type="Ensembl" id="ENSCINP00000003109.3"/>
    </source>
</evidence>
<reference evidence="12" key="3">
    <citation type="submission" date="2025-08" db="UniProtKB">
        <authorList>
            <consortium name="Ensembl"/>
        </authorList>
    </citation>
    <scope>IDENTIFICATION</scope>
</reference>
<keyword evidence="13" id="KW-1185">Reference proteome</keyword>
<feature type="binding site" evidence="10">
    <location>
        <position position="107"/>
    </location>
    <ligand>
        <name>FMN</name>
        <dbReference type="ChEBI" id="CHEBI:58210"/>
    </ligand>
</feature>